<dbReference type="AlphaFoldDB" id="A0A4V6NPX7"/>
<keyword evidence="4 7" id="KW-0862">Zinc</keyword>
<keyword evidence="1 7" id="KW-0645">Protease</keyword>
<comment type="caution">
    <text evidence="11">The sequence shown here is derived from an EMBL/GenBank/DDBJ whole genome shotgun (WGS) entry which is preliminary data.</text>
</comment>
<keyword evidence="3 7" id="KW-0378">Hydrolase</keyword>
<dbReference type="PANTHER" id="PTHR22726">
    <property type="entry name" value="METALLOENDOPEPTIDASE OMA1"/>
    <property type="match status" value="1"/>
</dbReference>
<evidence type="ECO:0000313" key="12">
    <source>
        <dbReference type="Proteomes" id="UP000295106"/>
    </source>
</evidence>
<reference evidence="11 12" key="1">
    <citation type="submission" date="2019-03" db="EMBL/GenBank/DDBJ databases">
        <title>Genomic Encyclopedia of Type Strains, Phase IV (KMG-IV): sequencing the most valuable type-strain genomes for metagenomic binning, comparative biology and taxonomic classification.</title>
        <authorList>
            <person name="Goeker M."/>
        </authorList>
    </citation>
    <scope>NUCLEOTIDE SEQUENCE [LARGE SCALE GENOMIC DNA]</scope>
    <source>
        <strain evidence="11 12">DSM 1709</strain>
    </source>
</reference>
<dbReference type="GO" id="GO:0004222">
    <property type="term" value="F:metalloendopeptidase activity"/>
    <property type="evidence" value="ECO:0007669"/>
    <property type="project" value="InterPro"/>
</dbReference>
<comment type="cofactor">
    <cofactor evidence="7">
        <name>Zn(2+)</name>
        <dbReference type="ChEBI" id="CHEBI:29105"/>
    </cofactor>
    <text evidence="7">Binds 1 zinc ion per subunit.</text>
</comment>
<evidence type="ECO:0000256" key="3">
    <source>
        <dbReference type="ARBA" id="ARBA00022801"/>
    </source>
</evidence>
<dbReference type="RefSeq" id="WP_132648947.1">
    <property type="nucleotide sequence ID" value="NZ_CP181386.1"/>
</dbReference>
<dbReference type="OrthoDB" id="9810445at2"/>
<dbReference type="CDD" id="cd07324">
    <property type="entry name" value="M48C_Oma1-like"/>
    <property type="match status" value="1"/>
</dbReference>
<evidence type="ECO:0000256" key="8">
    <source>
        <dbReference type="SAM" id="Phobius"/>
    </source>
</evidence>
<gene>
    <name evidence="11" type="ORF">EV684_113139</name>
</gene>
<evidence type="ECO:0000259" key="10">
    <source>
        <dbReference type="Pfam" id="PF01435"/>
    </source>
</evidence>
<dbReference type="Proteomes" id="UP000295106">
    <property type="component" value="Unassembled WGS sequence"/>
</dbReference>
<dbReference type="GO" id="GO:0016020">
    <property type="term" value="C:membrane"/>
    <property type="evidence" value="ECO:0007669"/>
    <property type="project" value="TreeGrafter"/>
</dbReference>
<feature type="transmembrane region" description="Helical" evidence="8">
    <location>
        <begin position="151"/>
        <end position="176"/>
    </location>
</feature>
<accession>A0A4V6NPX7</accession>
<keyword evidence="8" id="KW-1133">Transmembrane helix</keyword>
<evidence type="ECO:0000256" key="9">
    <source>
        <dbReference type="SAM" id="SignalP"/>
    </source>
</evidence>
<feature type="chain" id="PRO_5020541910" evidence="9">
    <location>
        <begin position="24"/>
        <end position="381"/>
    </location>
</feature>
<keyword evidence="5 7" id="KW-0482">Metalloprotease</keyword>
<dbReference type="InterPro" id="IPR001915">
    <property type="entry name" value="Peptidase_M48"/>
</dbReference>
<evidence type="ECO:0000256" key="4">
    <source>
        <dbReference type="ARBA" id="ARBA00022833"/>
    </source>
</evidence>
<dbReference type="Gene3D" id="3.30.2010.10">
    <property type="entry name" value="Metalloproteases ('zincins'), catalytic domain"/>
    <property type="match status" value="1"/>
</dbReference>
<feature type="domain" description="Peptidase M48" evidence="10">
    <location>
        <begin position="63"/>
        <end position="242"/>
    </location>
</feature>
<dbReference type="PANTHER" id="PTHR22726:SF1">
    <property type="entry name" value="METALLOENDOPEPTIDASE OMA1, MITOCHONDRIAL"/>
    <property type="match status" value="1"/>
</dbReference>
<dbReference type="Pfam" id="PF13432">
    <property type="entry name" value="TPR_16"/>
    <property type="match status" value="1"/>
</dbReference>
<proteinExistence type="inferred from homology"/>
<dbReference type="InterPro" id="IPR051156">
    <property type="entry name" value="Mito/Outer_Membr_Metalloprot"/>
</dbReference>
<keyword evidence="8" id="KW-0472">Membrane</keyword>
<comment type="similarity">
    <text evidence="7">Belongs to the peptidase M48 family.</text>
</comment>
<feature type="signal peptide" evidence="9">
    <location>
        <begin position="1"/>
        <end position="23"/>
    </location>
</feature>
<dbReference type="EMBL" id="SLXD01000013">
    <property type="protein sequence ID" value="TCP00508.1"/>
    <property type="molecule type" value="Genomic_DNA"/>
</dbReference>
<dbReference type="PROSITE" id="PS50005">
    <property type="entry name" value="TPR"/>
    <property type="match status" value="1"/>
</dbReference>
<feature type="repeat" description="TPR" evidence="6">
    <location>
        <begin position="333"/>
        <end position="366"/>
    </location>
</feature>
<keyword evidence="2" id="KW-0479">Metal-binding</keyword>
<evidence type="ECO:0000256" key="7">
    <source>
        <dbReference type="RuleBase" id="RU003983"/>
    </source>
</evidence>
<sequence length="381" mass="42458">MKRRAWLKWGCAHCLLLSGAASAADWMLPTRLGRPDPASDEGGLWALLDREETRVRRSPLRLRDAGLQTYLEGVVGRLAGEHAADMRVYALRVPMFNASMAPNGMMQIWSGLLLRVDNEAQLAAVLGHEIGHYLERHSVARLRDAKSRSALGTFLSVFGLVGAVGALAAVGGAFAFSREHEREADRIGVELMRRAGYETGEASKIWGNLLAELKAAGVEDPAQNALFATHPANDERRADLQALTLQDARGETREAEFRALIAPWRFSLLEDELRRRRFEESIVLLDRRLASEPGDPELLYFRGEARRLRNRDGDLDLALADLEQSVRSGREPAIAHRSLGTLHRAQERHDAARQALQRYLERAPEAPDAAFIRQTLEELPS</sequence>
<organism evidence="11 12">
    <name type="scientific">Rubrivivax gelatinosus</name>
    <name type="common">Rhodocyclus gelatinosus</name>
    <name type="synonym">Rhodopseudomonas gelatinosa</name>
    <dbReference type="NCBI Taxonomy" id="28068"/>
    <lineage>
        <taxon>Bacteria</taxon>
        <taxon>Pseudomonadati</taxon>
        <taxon>Pseudomonadota</taxon>
        <taxon>Betaproteobacteria</taxon>
        <taxon>Burkholderiales</taxon>
        <taxon>Sphaerotilaceae</taxon>
        <taxon>Rubrivivax</taxon>
    </lineage>
</organism>
<dbReference type="GO" id="GO:0051603">
    <property type="term" value="P:proteolysis involved in protein catabolic process"/>
    <property type="evidence" value="ECO:0007669"/>
    <property type="project" value="TreeGrafter"/>
</dbReference>
<evidence type="ECO:0000256" key="5">
    <source>
        <dbReference type="ARBA" id="ARBA00023049"/>
    </source>
</evidence>
<evidence type="ECO:0000256" key="2">
    <source>
        <dbReference type="ARBA" id="ARBA00022723"/>
    </source>
</evidence>
<dbReference type="InterPro" id="IPR011990">
    <property type="entry name" value="TPR-like_helical_dom_sf"/>
</dbReference>
<keyword evidence="9" id="KW-0732">Signal</keyword>
<evidence type="ECO:0000313" key="11">
    <source>
        <dbReference type="EMBL" id="TCP00508.1"/>
    </source>
</evidence>
<keyword evidence="6" id="KW-0802">TPR repeat</keyword>
<evidence type="ECO:0000256" key="1">
    <source>
        <dbReference type="ARBA" id="ARBA00022670"/>
    </source>
</evidence>
<protein>
    <submittedName>
        <fullName evidence="11">Putative Zn-dependent protease</fullName>
    </submittedName>
</protein>
<evidence type="ECO:0000256" key="6">
    <source>
        <dbReference type="PROSITE-ProRule" id="PRU00339"/>
    </source>
</evidence>
<name>A0A4V6NPX7_RUBGE</name>
<dbReference type="InterPro" id="IPR019734">
    <property type="entry name" value="TPR_rpt"/>
</dbReference>
<dbReference type="Gene3D" id="1.25.40.10">
    <property type="entry name" value="Tetratricopeptide repeat domain"/>
    <property type="match status" value="1"/>
</dbReference>
<keyword evidence="8" id="KW-0812">Transmembrane</keyword>
<dbReference type="GeneID" id="99682810"/>
<dbReference type="GO" id="GO:0046872">
    <property type="term" value="F:metal ion binding"/>
    <property type="evidence" value="ECO:0007669"/>
    <property type="project" value="UniProtKB-KW"/>
</dbReference>
<dbReference type="Pfam" id="PF01435">
    <property type="entry name" value="Peptidase_M48"/>
    <property type="match status" value="1"/>
</dbReference>
<dbReference type="SUPFAM" id="SSF48452">
    <property type="entry name" value="TPR-like"/>
    <property type="match status" value="1"/>
</dbReference>